<organism evidence="1 2">
    <name type="scientific">Bartonella henselae (strain ATCC 49882 / DSM 28221 / CCUG 30454 / Houston 1)</name>
    <name type="common">Rochalimaea henselae</name>
    <dbReference type="NCBI Taxonomy" id="283166"/>
    <lineage>
        <taxon>Bacteria</taxon>
        <taxon>Pseudomonadati</taxon>
        <taxon>Pseudomonadota</taxon>
        <taxon>Alphaproteobacteria</taxon>
        <taxon>Hyphomicrobiales</taxon>
        <taxon>Bartonellaceae</taxon>
        <taxon>Bartonella</taxon>
    </lineage>
</organism>
<dbReference type="eggNOG" id="COG0119">
    <property type="taxonomic scope" value="Bacteria"/>
</dbReference>
<protein>
    <recommendedName>
        <fullName evidence="3">4-hydroxy-2-oxovalerate aldolase</fullName>
    </recommendedName>
</protein>
<evidence type="ECO:0008006" key="3">
    <source>
        <dbReference type="Google" id="ProtNLM"/>
    </source>
</evidence>
<dbReference type="PaxDb" id="283166-BH09040"/>
<proteinExistence type="predicted"/>
<sequence>MGGTMLKNLDVTLCDGGYRNQFSFSLDYVIEHIKNLIDARVEYIEIGYRNGSFKPMNNVGYQ</sequence>
<dbReference type="Gene3D" id="3.20.20.70">
    <property type="entry name" value="Aldolase class I"/>
    <property type="match status" value="1"/>
</dbReference>
<dbReference type="EnsemblBacteria" id="CAF27700">
    <property type="protein sequence ID" value="CAF27700"/>
    <property type="gene ID" value="BH09040"/>
</dbReference>
<dbReference type="AlphaFoldDB" id="A0A0H3M5T6"/>
<name>A0A0H3M5T6_BARHE</name>
<accession>A0A0H3M5T6</accession>
<dbReference type="KEGG" id="bhe:BH09040"/>
<dbReference type="EMBL" id="BX897699">
    <property type="protein sequence ID" value="CAF27700.1"/>
    <property type="molecule type" value="Genomic_DNA"/>
</dbReference>
<dbReference type="SUPFAM" id="SSF51569">
    <property type="entry name" value="Aldolase"/>
    <property type="match status" value="1"/>
</dbReference>
<evidence type="ECO:0000313" key="1">
    <source>
        <dbReference type="EMBL" id="CAF27700.1"/>
    </source>
</evidence>
<reference evidence="1 2" key="1">
    <citation type="journal article" date="2004" name="Proc. Natl. Acad. Sci. U.S.A.">
        <title>The louse-borne human pathogen Bartonella quintana is a genomic derivative of the zoonotic agent Bartonella henselae.</title>
        <authorList>
            <person name="Alsmark U.C.M."/>
            <person name="Frank A.C."/>
            <person name="Karlberg E.O."/>
            <person name="Legault B.-A."/>
            <person name="Ardell D.H."/>
            <person name="Canbaeck B."/>
            <person name="Eriksson A.-S."/>
            <person name="Naeslund A.K."/>
            <person name="Handley S.A."/>
            <person name="Huvet M."/>
            <person name="La Scola B."/>
            <person name="Holmberg M."/>
            <person name="Andersson S.G.E."/>
        </authorList>
    </citation>
    <scope>NUCLEOTIDE SEQUENCE [LARGE SCALE GENOMIC DNA]</scope>
    <source>
        <strain evidence="2">ATCC 49882 / DSM 28221 / CCUG 30454 / Houston 1</strain>
    </source>
</reference>
<keyword evidence="2" id="KW-1185">Reference proteome</keyword>
<evidence type="ECO:0000313" key="2">
    <source>
        <dbReference type="Proteomes" id="UP000000421"/>
    </source>
</evidence>
<dbReference type="InterPro" id="IPR013785">
    <property type="entry name" value="Aldolase_TIM"/>
</dbReference>
<gene>
    <name evidence="1" type="ordered locus">BH09040</name>
</gene>
<dbReference type="Proteomes" id="UP000000421">
    <property type="component" value="Chromosome"/>
</dbReference>